<gene>
    <name evidence="2" type="ORF">Fot_24979</name>
</gene>
<dbReference type="EMBL" id="JBFOLJ010000007">
    <property type="protein sequence ID" value="KAL2521056.1"/>
    <property type="molecule type" value="Genomic_DNA"/>
</dbReference>
<evidence type="ECO:0000313" key="2">
    <source>
        <dbReference type="EMBL" id="KAL2521056.1"/>
    </source>
</evidence>
<keyword evidence="3" id="KW-1185">Reference proteome</keyword>
<organism evidence="2 3">
    <name type="scientific">Forsythia ovata</name>
    <dbReference type="NCBI Taxonomy" id="205694"/>
    <lineage>
        <taxon>Eukaryota</taxon>
        <taxon>Viridiplantae</taxon>
        <taxon>Streptophyta</taxon>
        <taxon>Embryophyta</taxon>
        <taxon>Tracheophyta</taxon>
        <taxon>Spermatophyta</taxon>
        <taxon>Magnoliopsida</taxon>
        <taxon>eudicotyledons</taxon>
        <taxon>Gunneridae</taxon>
        <taxon>Pentapetalae</taxon>
        <taxon>asterids</taxon>
        <taxon>lamiids</taxon>
        <taxon>Lamiales</taxon>
        <taxon>Oleaceae</taxon>
        <taxon>Forsythieae</taxon>
        <taxon>Forsythia</taxon>
    </lineage>
</organism>
<accession>A0ABD1U7Q9</accession>
<dbReference type="AlphaFoldDB" id="A0ABD1U7Q9"/>
<dbReference type="Proteomes" id="UP001604277">
    <property type="component" value="Unassembled WGS sequence"/>
</dbReference>
<protein>
    <submittedName>
        <fullName evidence="2">Uncharacterized protein</fullName>
    </submittedName>
</protein>
<feature type="compositionally biased region" description="Pro residues" evidence="1">
    <location>
        <begin position="37"/>
        <end position="47"/>
    </location>
</feature>
<feature type="region of interest" description="Disordered" evidence="1">
    <location>
        <begin position="1"/>
        <end position="56"/>
    </location>
</feature>
<proteinExistence type="predicted"/>
<evidence type="ECO:0000313" key="3">
    <source>
        <dbReference type="Proteomes" id="UP001604277"/>
    </source>
</evidence>
<evidence type="ECO:0000256" key="1">
    <source>
        <dbReference type="SAM" id="MobiDB-lite"/>
    </source>
</evidence>
<reference evidence="3" key="1">
    <citation type="submission" date="2024-07" db="EMBL/GenBank/DDBJ databases">
        <title>Two chromosome-level genome assemblies of Korean endemic species Abeliophyllum distichum and Forsythia ovata (Oleaceae).</title>
        <authorList>
            <person name="Jang H."/>
        </authorList>
    </citation>
    <scope>NUCLEOTIDE SEQUENCE [LARGE SCALE GENOMIC DNA]</scope>
</reference>
<name>A0ABD1U7Q9_9LAMI</name>
<comment type="caution">
    <text evidence="2">The sequence shown here is derived from an EMBL/GenBank/DDBJ whole genome shotgun (WGS) entry which is preliminary data.</text>
</comment>
<sequence>MARTRRVKNVTAPQAPLGMMTPSPTPPLTTYNKRAPPQSPSLPPVEPSSPGALPKAPSLPPVVSLLIGAPPQTPNFLTTKTLPQHELDSTQDLSLQCYFRPLHAGLVGALPLQYTGYCVDVVCFLQQFATTLRVLQKASALKYAVAFKY</sequence>